<dbReference type="AlphaFoldDB" id="A0A9P0CF00"/>
<dbReference type="InterPro" id="IPR002129">
    <property type="entry name" value="PyrdxlP-dep_de-COase"/>
</dbReference>
<dbReference type="InterPro" id="IPR015424">
    <property type="entry name" value="PyrdxlP-dep_Trfase"/>
</dbReference>
<dbReference type="InterPro" id="IPR015422">
    <property type="entry name" value="PyrdxlP-dep_Trfase_small"/>
</dbReference>
<accession>A0A9P0CF00</accession>
<dbReference type="InterPro" id="IPR021115">
    <property type="entry name" value="Pyridoxal-P_BS"/>
</dbReference>
<dbReference type="InterPro" id="IPR015421">
    <property type="entry name" value="PyrdxlP-dep_Trfase_major"/>
</dbReference>
<evidence type="ECO:0000256" key="3">
    <source>
        <dbReference type="ARBA" id="ARBA00022898"/>
    </source>
</evidence>
<organism evidence="7 8">
    <name type="scientific">Bemisia tabaci</name>
    <name type="common">Sweetpotato whitefly</name>
    <name type="synonym">Aleurodes tabaci</name>
    <dbReference type="NCBI Taxonomy" id="7038"/>
    <lineage>
        <taxon>Eukaryota</taxon>
        <taxon>Metazoa</taxon>
        <taxon>Ecdysozoa</taxon>
        <taxon>Arthropoda</taxon>
        <taxon>Hexapoda</taxon>
        <taxon>Insecta</taxon>
        <taxon>Pterygota</taxon>
        <taxon>Neoptera</taxon>
        <taxon>Paraneoptera</taxon>
        <taxon>Hemiptera</taxon>
        <taxon>Sternorrhyncha</taxon>
        <taxon>Aleyrodoidea</taxon>
        <taxon>Aleyrodidae</taxon>
        <taxon>Aleyrodinae</taxon>
        <taxon>Bemisia</taxon>
    </lineage>
</organism>
<dbReference type="GO" id="GO:0004058">
    <property type="term" value="F:aromatic-L-amino-acid decarboxylase activity"/>
    <property type="evidence" value="ECO:0007669"/>
    <property type="project" value="TreeGrafter"/>
</dbReference>
<dbReference type="FunFam" id="1.20.1340.10:FF:000001">
    <property type="entry name" value="Histidine decarboxylase"/>
    <property type="match status" value="1"/>
</dbReference>
<evidence type="ECO:0000256" key="2">
    <source>
        <dbReference type="ARBA" id="ARBA00009533"/>
    </source>
</evidence>
<dbReference type="GO" id="GO:0030170">
    <property type="term" value="F:pyridoxal phosphate binding"/>
    <property type="evidence" value="ECO:0007669"/>
    <property type="project" value="InterPro"/>
</dbReference>
<dbReference type="SUPFAM" id="SSF53383">
    <property type="entry name" value="PLP-dependent transferases"/>
    <property type="match status" value="1"/>
</dbReference>
<dbReference type="PANTHER" id="PTHR11999">
    <property type="entry name" value="GROUP II PYRIDOXAL-5-PHOSPHATE DECARBOXYLASE"/>
    <property type="match status" value="1"/>
</dbReference>
<gene>
    <name evidence="7" type="ORF">BEMITA_LOCUS8938</name>
</gene>
<evidence type="ECO:0000256" key="4">
    <source>
        <dbReference type="ARBA" id="ARBA00023239"/>
    </source>
</evidence>
<dbReference type="PROSITE" id="PS00392">
    <property type="entry name" value="DDC_GAD_HDC_YDC"/>
    <property type="match status" value="1"/>
</dbReference>
<evidence type="ECO:0000256" key="6">
    <source>
        <dbReference type="RuleBase" id="RU000382"/>
    </source>
</evidence>
<dbReference type="Gene3D" id="3.40.640.10">
    <property type="entry name" value="Type I PLP-dependent aspartate aminotransferase-like (Major domain)"/>
    <property type="match status" value="1"/>
</dbReference>
<reference evidence="7" key="1">
    <citation type="submission" date="2021-12" db="EMBL/GenBank/DDBJ databases">
        <authorList>
            <person name="King R."/>
        </authorList>
    </citation>
    <scope>NUCLEOTIDE SEQUENCE</scope>
</reference>
<dbReference type="PRINTS" id="PR00800">
    <property type="entry name" value="YHDCRBOXLASE"/>
</dbReference>
<evidence type="ECO:0008006" key="9">
    <source>
        <dbReference type="Google" id="ProtNLM"/>
    </source>
</evidence>
<dbReference type="GO" id="GO:0005737">
    <property type="term" value="C:cytoplasm"/>
    <property type="evidence" value="ECO:0007669"/>
    <property type="project" value="TreeGrafter"/>
</dbReference>
<proteinExistence type="inferred from homology"/>
<dbReference type="Gene3D" id="3.90.1150.10">
    <property type="entry name" value="Aspartate Aminotransferase, domain 1"/>
    <property type="match status" value="1"/>
</dbReference>
<dbReference type="GO" id="GO:0006584">
    <property type="term" value="P:catecholamine metabolic process"/>
    <property type="evidence" value="ECO:0007669"/>
    <property type="project" value="TreeGrafter"/>
</dbReference>
<dbReference type="GO" id="GO:0019752">
    <property type="term" value="P:carboxylic acid metabolic process"/>
    <property type="evidence" value="ECO:0007669"/>
    <property type="project" value="InterPro"/>
</dbReference>
<keyword evidence="8" id="KW-1185">Reference proteome</keyword>
<comment type="similarity">
    <text evidence="2 6">Belongs to the group II decarboxylase family.</text>
</comment>
<protein>
    <recommendedName>
        <fullName evidence="9">Aromatic-L-amino-acid decarboxylase</fullName>
    </recommendedName>
</protein>
<name>A0A9P0CF00_BEMTA</name>
<dbReference type="GO" id="GO:0006520">
    <property type="term" value="P:amino acid metabolic process"/>
    <property type="evidence" value="ECO:0007669"/>
    <property type="project" value="InterPro"/>
</dbReference>
<dbReference type="Pfam" id="PF00282">
    <property type="entry name" value="Pyridoxal_deC"/>
    <property type="match status" value="1"/>
</dbReference>
<sequence>MDSAQFREFGKAAVDLIADYLDNVRDRSVLPDVEPGYLHGLIPDRLPDKGDKWEDVLADVEKTIMPGMTHWQSPRCHAYYPAASSYPSIIGEMLAAGFGNLGFSWITSPVCTELEVAMMNWLGKLLNLPEDFLFSEGGRGGGVIQGSASEATVIALLAAKGRTIRKICQNTINSNENDIRAKLVGYTSDQANSSVEKAGLVGSMPIRILPSNEKGELAADTLQEAVEVDIANGLIPCFVVAAFGSTGTCSIDDLESIGPVCNKFDIWLHVDAAYAGAALMLPEYKHLAAGLKYADSFDFNLHKWLLVNFDCSAMWVKDSSHLVQSLSVDRIYLKHQRQGQNPKAPDYMHWQIALGRRFRALKVWITLRVYGVDGLQAFLRKQIDLALQFSEKVKNDPRFELSVPPRMGLVCFRLKGEDDVTKMLYDRLMARRKIFTVIATAQNKLIIRFCINSQLTEKKDIEFAWSEISEQAMIVLNNNEPMVNGKDHRMTNGSDEKIDF</sequence>
<dbReference type="PANTHER" id="PTHR11999:SF60">
    <property type="entry name" value="3,4-DIHYDROXYPHENYLACETALDEHYDE SYNTHASE"/>
    <property type="match status" value="1"/>
</dbReference>
<dbReference type="FunFam" id="3.40.640.10:FF:000025">
    <property type="entry name" value="Histidine decarboxylase"/>
    <property type="match status" value="1"/>
</dbReference>
<feature type="modified residue" description="N6-(pyridoxal phosphate)lysine" evidence="5">
    <location>
        <position position="303"/>
    </location>
</feature>
<dbReference type="InterPro" id="IPR010977">
    <property type="entry name" value="Aromatic_deC"/>
</dbReference>
<comment type="cofactor">
    <cofactor evidence="1 5 6">
        <name>pyridoxal 5'-phosphate</name>
        <dbReference type="ChEBI" id="CHEBI:597326"/>
    </cofactor>
</comment>
<dbReference type="EMBL" id="OU963866">
    <property type="protein sequence ID" value="CAH0772322.1"/>
    <property type="molecule type" value="Genomic_DNA"/>
</dbReference>
<dbReference type="Proteomes" id="UP001152759">
    <property type="component" value="Chromosome 5"/>
</dbReference>
<evidence type="ECO:0000313" key="8">
    <source>
        <dbReference type="Proteomes" id="UP001152759"/>
    </source>
</evidence>
<evidence type="ECO:0000256" key="5">
    <source>
        <dbReference type="PIRSR" id="PIRSR602129-50"/>
    </source>
</evidence>
<dbReference type="Gene3D" id="1.20.1340.10">
    <property type="entry name" value="dopa decarboxylase, N-terminal domain"/>
    <property type="match status" value="1"/>
</dbReference>
<keyword evidence="3 5" id="KW-0663">Pyridoxal phosphate</keyword>
<keyword evidence="4 6" id="KW-0456">Lyase</keyword>
<dbReference type="CDD" id="cd06450">
    <property type="entry name" value="DOPA_deC_like"/>
    <property type="match status" value="1"/>
</dbReference>
<evidence type="ECO:0000256" key="1">
    <source>
        <dbReference type="ARBA" id="ARBA00001933"/>
    </source>
</evidence>
<evidence type="ECO:0000313" key="7">
    <source>
        <dbReference type="EMBL" id="CAH0772322.1"/>
    </source>
</evidence>